<dbReference type="EMBL" id="BGZK01003827">
    <property type="protein sequence ID" value="GBP04879.1"/>
    <property type="molecule type" value="Genomic_DNA"/>
</dbReference>
<gene>
    <name evidence="1" type="ORF">EVAR_70234_1</name>
</gene>
<accession>A0A4C1SRT6</accession>
<name>A0A4C1SRT6_EUMVA</name>
<keyword evidence="2" id="KW-1185">Reference proteome</keyword>
<reference evidence="1 2" key="1">
    <citation type="journal article" date="2019" name="Commun. Biol.">
        <title>The bagworm genome reveals a unique fibroin gene that provides high tensile strength.</title>
        <authorList>
            <person name="Kono N."/>
            <person name="Nakamura H."/>
            <person name="Ohtoshi R."/>
            <person name="Tomita M."/>
            <person name="Numata K."/>
            <person name="Arakawa K."/>
        </authorList>
    </citation>
    <scope>NUCLEOTIDE SEQUENCE [LARGE SCALE GENOMIC DNA]</scope>
</reference>
<proteinExistence type="predicted"/>
<organism evidence="1 2">
    <name type="scientific">Eumeta variegata</name>
    <name type="common">Bagworm moth</name>
    <name type="synonym">Eumeta japonica</name>
    <dbReference type="NCBI Taxonomy" id="151549"/>
    <lineage>
        <taxon>Eukaryota</taxon>
        <taxon>Metazoa</taxon>
        <taxon>Ecdysozoa</taxon>
        <taxon>Arthropoda</taxon>
        <taxon>Hexapoda</taxon>
        <taxon>Insecta</taxon>
        <taxon>Pterygota</taxon>
        <taxon>Neoptera</taxon>
        <taxon>Endopterygota</taxon>
        <taxon>Lepidoptera</taxon>
        <taxon>Glossata</taxon>
        <taxon>Ditrysia</taxon>
        <taxon>Tineoidea</taxon>
        <taxon>Psychidae</taxon>
        <taxon>Oiketicinae</taxon>
        <taxon>Eumeta</taxon>
    </lineage>
</organism>
<evidence type="ECO:0000313" key="2">
    <source>
        <dbReference type="Proteomes" id="UP000299102"/>
    </source>
</evidence>
<sequence>MRHFNLLPSTSFKTWRFKAATALNFEFLEAVSSRLRGSEWVQRKSLQFEIRRRQTSCPHFEPCELFAATET</sequence>
<evidence type="ECO:0000313" key="1">
    <source>
        <dbReference type="EMBL" id="GBP04879.1"/>
    </source>
</evidence>
<dbReference type="AlphaFoldDB" id="A0A4C1SRT6"/>
<dbReference type="Proteomes" id="UP000299102">
    <property type="component" value="Unassembled WGS sequence"/>
</dbReference>
<protein>
    <submittedName>
        <fullName evidence="1">Uncharacterized protein</fullName>
    </submittedName>
</protein>
<comment type="caution">
    <text evidence="1">The sequence shown here is derived from an EMBL/GenBank/DDBJ whole genome shotgun (WGS) entry which is preliminary data.</text>
</comment>